<protein>
    <recommendedName>
        <fullName evidence="6">FAD/NAD(P)-binding domain-containing protein</fullName>
    </recommendedName>
</protein>
<evidence type="ECO:0000259" key="6">
    <source>
        <dbReference type="Pfam" id="PF07992"/>
    </source>
</evidence>
<dbReference type="SUPFAM" id="SSF51905">
    <property type="entry name" value="FAD/NAD(P)-binding domain"/>
    <property type="match status" value="2"/>
</dbReference>
<dbReference type="EMBL" id="PFWU01000053">
    <property type="protein sequence ID" value="PJA45036.1"/>
    <property type="molecule type" value="Genomic_DNA"/>
</dbReference>
<proteinExistence type="inferred from homology"/>
<keyword evidence="5" id="KW-0560">Oxidoreductase</keyword>
<dbReference type="Pfam" id="PF07992">
    <property type="entry name" value="Pyr_redox_2"/>
    <property type="match status" value="1"/>
</dbReference>
<evidence type="ECO:0000256" key="3">
    <source>
        <dbReference type="ARBA" id="ARBA00022630"/>
    </source>
</evidence>
<dbReference type="PRINTS" id="PR00368">
    <property type="entry name" value="FADPNR"/>
</dbReference>
<evidence type="ECO:0000256" key="1">
    <source>
        <dbReference type="ARBA" id="ARBA00001974"/>
    </source>
</evidence>
<feature type="domain" description="FAD/NAD(P)-binding" evidence="6">
    <location>
        <begin position="5"/>
        <end position="302"/>
    </location>
</feature>
<evidence type="ECO:0000313" key="7">
    <source>
        <dbReference type="EMBL" id="PJA45036.1"/>
    </source>
</evidence>
<dbReference type="Proteomes" id="UP000229385">
    <property type="component" value="Unassembled WGS sequence"/>
</dbReference>
<name>A0A2M7XBE3_9BACT</name>
<dbReference type="InterPro" id="IPR023753">
    <property type="entry name" value="FAD/NAD-binding_dom"/>
</dbReference>
<dbReference type="GO" id="GO:0019646">
    <property type="term" value="P:aerobic electron transport chain"/>
    <property type="evidence" value="ECO:0007669"/>
    <property type="project" value="TreeGrafter"/>
</dbReference>
<sequence>MNEPIVIIGGGFGGVYTAKALLKKSYPVLLISETNYFTFTPLLHEVATGSLLSHDVIFEYETFFHHPAFEFVRGRVERIDRAQKRVWVDGEEMSYRYLVVATGSTTNFFKMQGTEHAYVLKDVEDAIKLKNAILSKAQDKDHHISVSVVGGGPTGVEIMFEVAEMLTSLRKKDPDLSFQLHLVHANEVLCGVDQASVQTYIHKAMEAVQITPVCSAFCERITPNQIVTTVGTFPSDVTIVASGVKPNTSVFARDIILDEQGHVPVTPELQVVEDQHMFALGDIIAIDGEPVPKLAQTATREAVVVAENIHRMETKRSLRTYKPEVVGMLFSLGFGKGVGVINGITIKGVLAWWLWRTVYLFKTPGVVNKLRVAFSWTLGLFQSRNLTEL</sequence>
<dbReference type="AlphaFoldDB" id="A0A2M7XBE3"/>
<keyword evidence="3" id="KW-0285">Flavoprotein</keyword>
<comment type="caution">
    <text evidence="7">The sequence shown here is derived from an EMBL/GenBank/DDBJ whole genome shotgun (WGS) entry which is preliminary data.</text>
</comment>
<comment type="similarity">
    <text evidence="2">Belongs to the NADH dehydrogenase family.</text>
</comment>
<evidence type="ECO:0000256" key="5">
    <source>
        <dbReference type="ARBA" id="ARBA00023002"/>
    </source>
</evidence>
<gene>
    <name evidence="7" type="ORF">CO174_05325</name>
</gene>
<dbReference type="Gene3D" id="3.50.50.100">
    <property type="match status" value="1"/>
</dbReference>
<comment type="cofactor">
    <cofactor evidence="1">
        <name>FAD</name>
        <dbReference type="ChEBI" id="CHEBI:57692"/>
    </cofactor>
</comment>
<keyword evidence="4" id="KW-0274">FAD</keyword>
<dbReference type="PRINTS" id="PR00411">
    <property type="entry name" value="PNDRDTASEI"/>
</dbReference>
<evidence type="ECO:0000256" key="2">
    <source>
        <dbReference type="ARBA" id="ARBA00005272"/>
    </source>
</evidence>
<accession>A0A2M7XBE3</accession>
<dbReference type="InterPro" id="IPR051169">
    <property type="entry name" value="NADH-Q_oxidoreductase"/>
</dbReference>
<organism evidence="7 8">
    <name type="scientific">Candidatus Uhrbacteria bacterium CG_4_9_14_3_um_filter_50_9</name>
    <dbReference type="NCBI Taxonomy" id="1975035"/>
    <lineage>
        <taxon>Bacteria</taxon>
        <taxon>Candidatus Uhriibacteriota</taxon>
    </lineage>
</organism>
<dbReference type="InterPro" id="IPR036188">
    <property type="entry name" value="FAD/NAD-bd_sf"/>
</dbReference>
<dbReference type="GO" id="GO:0003955">
    <property type="term" value="F:NAD(P)H dehydrogenase (quinone) activity"/>
    <property type="evidence" value="ECO:0007669"/>
    <property type="project" value="TreeGrafter"/>
</dbReference>
<dbReference type="PANTHER" id="PTHR42913">
    <property type="entry name" value="APOPTOSIS-INDUCING FACTOR 1"/>
    <property type="match status" value="1"/>
</dbReference>
<evidence type="ECO:0000256" key="4">
    <source>
        <dbReference type="ARBA" id="ARBA00022827"/>
    </source>
</evidence>
<dbReference type="PANTHER" id="PTHR42913:SF3">
    <property type="entry name" value="64 KDA MITOCHONDRIAL NADH DEHYDROGENASE (EUROFUNG)"/>
    <property type="match status" value="1"/>
</dbReference>
<reference evidence="8" key="1">
    <citation type="submission" date="2017-09" db="EMBL/GenBank/DDBJ databases">
        <title>Depth-based differentiation of microbial function through sediment-hosted aquifers and enrichment of novel symbionts in the deep terrestrial subsurface.</title>
        <authorList>
            <person name="Probst A.J."/>
            <person name="Ladd B."/>
            <person name="Jarett J.K."/>
            <person name="Geller-Mcgrath D.E."/>
            <person name="Sieber C.M.K."/>
            <person name="Emerson J.B."/>
            <person name="Anantharaman K."/>
            <person name="Thomas B.C."/>
            <person name="Malmstrom R."/>
            <person name="Stieglmeier M."/>
            <person name="Klingl A."/>
            <person name="Woyke T."/>
            <person name="Ryan C.M."/>
            <person name="Banfield J.F."/>
        </authorList>
    </citation>
    <scope>NUCLEOTIDE SEQUENCE [LARGE SCALE GENOMIC DNA]</scope>
</reference>
<evidence type="ECO:0000313" key="8">
    <source>
        <dbReference type="Proteomes" id="UP000229385"/>
    </source>
</evidence>